<evidence type="ECO:0000313" key="2">
    <source>
        <dbReference type="EMBL" id="KAL3497758.1"/>
    </source>
</evidence>
<comment type="caution">
    <text evidence="2">The sequence shown here is derived from an EMBL/GenBank/DDBJ whole genome shotgun (WGS) entry which is preliminary data.</text>
</comment>
<name>A0ABD2XSF9_9GENT</name>
<evidence type="ECO:0000313" key="3">
    <source>
        <dbReference type="Proteomes" id="UP001630127"/>
    </source>
</evidence>
<gene>
    <name evidence="2" type="ORF">ACH5RR_040490</name>
</gene>
<evidence type="ECO:0000256" key="1">
    <source>
        <dbReference type="SAM" id="MobiDB-lite"/>
    </source>
</evidence>
<dbReference type="EMBL" id="JBJUIK010000017">
    <property type="protein sequence ID" value="KAL3497758.1"/>
    <property type="molecule type" value="Genomic_DNA"/>
</dbReference>
<feature type="compositionally biased region" description="Acidic residues" evidence="1">
    <location>
        <begin position="29"/>
        <end position="40"/>
    </location>
</feature>
<protein>
    <submittedName>
        <fullName evidence="2">Uncharacterized protein</fullName>
    </submittedName>
</protein>
<reference evidence="2 3" key="1">
    <citation type="submission" date="2024-11" db="EMBL/GenBank/DDBJ databases">
        <title>A near-complete genome assembly of Cinchona calisaya.</title>
        <authorList>
            <person name="Lian D.C."/>
            <person name="Zhao X.W."/>
            <person name="Wei L."/>
        </authorList>
    </citation>
    <scope>NUCLEOTIDE SEQUENCE [LARGE SCALE GENOMIC DNA]</scope>
    <source>
        <tissue evidence="2">Nenye</tissue>
    </source>
</reference>
<keyword evidence="3" id="KW-1185">Reference proteome</keyword>
<organism evidence="2 3">
    <name type="scientific">Cinchona calisaya</name>
    <dbReference type="NCBI Taxonomy" id="153742"/>
    <lineage>
        <taxon>Eukaryota</taxon>
        <taxon>Viridiplantae</taxon>
        <taxon>Streptophyta</taxon>
        <taxon>Embryophyta</taxon>
        <taxon>Tracheophyta</taxon>
        <taxon>Spermatophyta</taxon>
        <taxon>Magnoliopsida</taxon>
        <taxon>eudicotyledons</taxon>
        <taxon>Gunneridae</taxon>
        <taxon>Pentapetalae</taxon>
        <taxon>asterids</taxon>
        <taxon>lamiids</taxon>
        <taxon>Gentianales</taxon>
        <taxon>Rubiaceae</taxon>
        <taxon>Cinchonoideae</taxon>
        <taxon>Cinchoneae</taxon>
        <taxon>Cinchona</taxon>
    </lineage>
</organism>
<dbReference type="AlphaFoldDB" id="A0ABD2XSF9"/>
<sequence length="126" mass="14532">MVNWSTVASYFKTTQNKIQPKAEANSNETEQEPDVPDSEELNGNASDGEGNEINERMRKYTTFKATIHTDDLKFVVGLLFSFRDEFKKACKHRGVKWGRKIRFKKNIKEGSKLFVKAVVGLFQQQR</sequence>
<accession>A0ABD2XSF9</accession>
<feature type="region of interest" description="Disordered" evidence="1">
    <location>
        <begin position="15"/>
        <end position="55"/>
    </location>
</feature>
<proteinExistence type="predicted"/>
<dbReference type="Proteomes" id="UP001630127">
    <property type="component" value="Unassembled WGS sequence"/>
</dbReference>
<feature type="compositionally biased region" description="Polar residues" evidence="1">
    <location>
        <begin position="15"/>
        <end position="28"/>
    </location>
</feature>